<reference evidence="10 11" key="1">
    <citation type="submission" date="2019-06" db="EMBL/GenBank/DDBJ databases">
        <title>A chromosome-scale genome assembly of the European perch, Perca fluviatilis.</title>
        <authorList>
            <person name="Roques C."/>
            <person name="Zahm M."/>
            <person name="Cabau C."/>
            <person name="Klopp C."/>
            <person name="Bouchez O."/>
            <person name="Donnadieu C."/>
            <person name="Kuhl H."/>
            <person name="Gislard M."/>
            <person name="Guendouz S."/>
            <person name="Journot L."/>
            <person name="Haffray P."/>
            <person name="Bestin A."/>
            <person name="Morvezen R."/>
            <person name="Feron R."/>
            <person name="Wen M."/>
            <person name="Jouanno E."/>
            <person name="Herpin A."/>
            <person name="Schartl M."/>
            <person name="Postlethwait J."/>
            <person name="Schaerlinger B."/>
            <person name="Chardard D."/>
            <person name="Lecocq T."/>
            <person name="Poncet C."/>
            <person name="Jaffrelo L."/>
            <person name="Lampietro C."/>
            <person name="Guiguen Y."/>
        </authorList>
    </citation>
    <scope>NUCLEOTIDE SEQUENCE [LARGE SCALE GENOMIC DNA]</scope>
    <source>
        <tissue evidence="10">Blood</tissue>
    </source>
</reference>
<feature type="DNA-binding region" description="Homeobox" evidence="5">
    <location>
        <begin position="305"/>
        <end position="364"/>
    </location>
</feature>
<evidence type="ECO:0000256" key="3">
    <source>
        <dbReference type="ARBA" id="ARBA00023155"/>
    </source>
</evidence>
<keyword evidence="8" id="KW-0472">Membrane</keyword>
<dbReference type="SMART" id="SM00389">
    <property type="entry name" value="HOX"/>
    <property type="match status" value="1"/>
</dbReference>
<feature type="compositionally biased region" description="Polar residues" evidence="7">
    <location>
        <begin position="504"/>
        <end position="516"/>
    </location>
</feature>
<feature type="region of interest" description="Disordered" evidence="7">
    <location>
        <begin position="162"/>
        <end position="191"/>
    </location>
</feature>
<dbReference type="InterPro" id="IPR001356">
    <property type="entry name" value="HD"/>
</dbReference>
<comment type="function">
    <text evidence="1">Sequence-specific transcription factor which is part of a developmental regulatory system that provides cells with specific positional identities on the anterior-posterior axis.</text>
</comment>
<dbReference type="PANTHER" id="PTHR24327:SF88">
    <property type="entry name" value="NANOG"/>
    <property type="match status" value="1"/>
</dbReference>
<evidence type="ECO:0000313" key="10">
    <source>
        <dbReference type="EMBL" id="KAF1372871.1"/>
    </source>
</evidence>
<evidence type="ECO:0000256" key="4">
    <source>
        <dbReference type="ARBA" id="ARBA00023242"/>
    </source>
</evidence>
<dbReference type="Pfam" id="PF00046">
    <property type="entry name" value="Homeodomain"/>
    <property type="match status" value="1"/>
</dbReference>
<feature type="domain" description="Homeobox" evidence="9">
    <location>
        <begin position="303"/>
        <end position="363"/>
    </location>
</feature>
<feature type="compositionally biased region" description="Basic and acidic residues" evidence="7">
    <location>
        <begin position="210"/>
        <end position="222"/>
    </location>
</feature>
<feature type="compositionally biased region" description="Polar residues" evidence="7">
    <location>
        <begin position="223"/>
        <end position="243"/>
    </location>
</feature>
<evidence type="ECO:0000256" key="8">
    <source>
        <dbReference type="SAM" id="Phobius"/>
    </source>
</evidence>
<keyword evidence="3 5" id="KW-0371">Homeobox</keyword>
<comment type="subcellular location">
    <subcellularLocation>
        <location evidence="5 6">Nucleus</location>
    </subcellularLocation>
</comment>
<evidence type="ECO:0000256" key="6">
    <source>
        <dbReference type="RuleBase" id="RU000682"/>
    </source>
</evidence>
<organism evidence="10 11">
    <name type="scientific">Perca fluviatilis</name>
    <name type="common">European perch</name>
    <dbReference type="NCBI Taxonomy" id="8168"/>
    <lineage>
        <taxon>Eukaryota</taxon>
        <taxon>Metazoa</taxon>
        <taxon>Chordata</taxon>
        <taxon>Craniata</taxon>
        <taxon>Vertebrata</taxon>
        <taxon>Euteleostomi</taxon>
        <taxon>Actinopterygii</taxon>
        <taxon>Neopterygii</taxon>
        <taxon>Teleostei</taxon>
        <taxon>Neoteleostei</taxon>
        <taxon>Acanthomorphata</taxon>
        <taxon>Eupercaria</taxon>
        <taxon>Perciformes</taxon>
        <taxon>Percoidei</taxon>
        <taxon>Percidae</taxon>
        <taxon>Percinae</taxon>
        <taxon>Perca</taxon>
    </lineage>
</organism>
<keyword evidence="8" id="KW-0812">Transmembrane</keyword>
<dbReference type="InterPro" id="IPR009057">
    <property type="entry name" value="Homeodomain-like_sf"/>
</dbReference>
<gene>
    <name evidence="10" type="ORF">PFLUV_G00254390</name>
</gene>
<feature type="region of interest" description="Disordered" evidence="7">
    <location>
        <begin position="476"/>
        <end position="516"/>
    </location>
</feature>
<keyword evidence="11" id="KW-1185">Reference proteome</keyword>
<dbReference type="PROSITE" id="PS00027">
    <property type="entry name" value="HOMEOBOX_1"/>
    <property type="match status" value="1"/>
</dbReference>
<name>A0A6A5DP21_PERFL</name>
<sequence>MKGESKRLAQIKTPTYIPAHRTATTPTIPHVFINSIWRLVAFSFLKLVGAACFNWTGHCFFCLFRSTGVPTSILSIFNTNTFLVVPLFFFLSRDAHFAREMADWKTQISYNYSPSYHAYAYGLVYPPGSEQNHANLTNWGEAGVTDLSNYNAGVTPAYYATTARTREESSPRSPEQHDLNGPGPYQGTGVVYLGDTQAGRMLLAGPPRTAYDERSHEARRAGSDSTSDSEAHTSPDSWSSGSSREGVLPQADPATWVKKELNDEASSRSPDASKDVSSSVMEEPRTFAVNENDGIKKTTAVNNPKVKARAAFSEIQMNTLVQRFSVQRYLTPAEMKNLAELTGLTYKQVKTWFQNRRMKLRRHQKDTSWVSERYNKGSPVRGTMYTNIPSHGQSYPGEARPQLKEQYNQHMMEAAFKKNPQNMAFYLATMGSAAGSAGYPSWAPGTPQTAVPSRPQAAGWSMPQVAGWSRHYEYNPNAFTSASDSAENDAGQDTSFEGKDGEHVNSSTTMVHNASQ</sequence>
<accession>A0A6A5DP21</accession>
<dbReference type="PANTHER" id="PTHR24327">
    <property type="entry name" value="HOMEOBOX PROTEIN"/>
    <property type="match status" value="1"/>
</dbReference>
<dbReference type="InterPro" id="IPR017970">
    <property type="entry name" value="Homeobox_CS"/>
</dbReference>
<dbReference type="GO" id="GO:0005634">
    <property type="term" value="C:nucleus"/>
    <property type="evidence" value="ECO:0007669"/>
    <property type="project" value="UniProtKB-SubCell"/>
</dbReference>
<evidence type="ECO:0000256" key="7">
    <source>
        <dbReference type="SAM" id="MobiDB-lite"/>
    </source>
</evidence>
<feature type="region of interest" description="Disordered" evidence="7">
    <location>
        <begin position="261"/>
        <end position="290"/>
    </location>
</feature>
<feature type="transmembrane region" description="Helical" evidence="8">
    <location>
        <begin position="44"/>
        <end position="66"/>
    </location>
</feature>
<dbReference type="GO" id="GO:0000978">
    <property type="term" value="F:RNA polymerase II cis-regulatory region sequence-specific DNA binding"/>
    <property type="evidence" value="ECO:0007669"/>
    <property type="project" value="TreeGrafter"/>
</dbReference>
<keyword evidence="8" id="KW-1133">Transmembrane helix</keyword>
<proteinExistence type="predicted"/>
<feature type="compositionally biased region" description="Basic and acidic residues" evidence="7">
    <location>
        <begin position="164"/>
        <end position="178"/>
    </location>
</feature>
<dbReference type="AlphaFoldDB" id="A0A6A5DP21"/>
<evidence type="ECO:0000259" key="9">
    <source>
        <dbReference type="PROSITE" id="PS50071"/>
    </source>
</evidence>
<feature type="compositionally biased region" description="Polar residues" evidence="7">
    <location>
        <begin position="477"/>
        <end position="495"/>
    </location>
</feature>
<evidence type="ECO:0000256" key="1">
    <source>
        <dbReference type="ARBA" id="ARBA00003263"/>
    </source>
</evidence>
<dbReference type="EMBL" id="VHII01000022">
    <property type="protein sequence ID" value="KAF1372871.1"/>
    <property type="molecule type" value="Genomic_DNA"/>
</dbReference>
<comment type="caution">
    <text evidence="10">The sequence shown here is derived from an EMBL/GenBank/DDBJ whole genome shotgun (WGS) entry which is preliminary data.</text>
</comment>
<evidence type="ECO:0000256" key="5">
    <source>
        <dbReference type="PROSITE-ProRule" id="PRU00108"/>
    </source>
</evidence>
<dbReference type="Proteomes" id="UP000465112">
    <property type="component" value="Chromosome 22"/>
</dbReference>
<protein>
    <recommendedName>
        <fullName evidence="9">Homeobox domain-containing protein</fullName>
    </recommendedName>
</protein>
<dbReference type="InterPro" id="IPR050460">
    <property type="entry name" value="Distal-less_Homeobox_TF"/>
</dbReference>
<feature type="compositionally biased region" description="Basic and acidic residues" evidence="7">
    <location>
        <begin position="261"/>
        <end position="274"/>
    </location>
</feature>
<feature type="transmembrane region" description="Helical" evidence="8">
    <location>
        <begin position="72"/>
        <end position="91"/>
    </location>
</feature>
<dbReference type="GO" id="GO:0000981">
    <property type="term" value="F:DNA-binding transcription factor activity, RNA polymerase II-specific"/>
    <property type="evidence" value="ECO:0007669"/>
    <property type="project" value="InterPro"/>
</dbReference>
<dbReference type="Gene3D" id="1.10.10.60">
    <property type="entry name" value="Homeodomain-like"/>
    <property type="match status" value="1"/>
</dbReference>
<dbReference type="CDD" id="cd00086">
    <property type="entry name" value="homeodomain"/>
    <property type="match status" value="1"/>
</dbReference>
<feature type="region of interest" description="Disordered" evidence="7">
    <location>
        <begin position="207"/>
        <end position="248"/>
    </location>
</feature>
<keyword evidence="4 5" id="KW-0539">Nucleus</keyword>
<dbReference type="PROSITE" id="PS50071">
    <property type="entry name" value="HOMEOBOX_2"/>
    <property type="match status" value="1"/>
</dbReference>
<dbReference type="SUPFAM" id="SSF46689">
    <property type="entry name" value="Homeodomain-like"/>
    <property type="match status" value="1"/>
</dbReference>
<evidence type="ECO:0000256" key="2">
    <source>
        <dbReference type="ARBA" id="ARBA00023125"/>
    </source>
</evidence>
<keyword evidence="2 5" id="KW-0238">DNA-binding</keyword>
<evidence type="ECO:0000313" key="11">
    <source>
        <dbReference type="Proteomes" id="UP000465112"/>
    </source>
</evidence>